<dbReference type="GO" id="GO:0042173">
    <property type="term" value="P:regulation of sporulation resulting in formation of a cellular spore"/>
    <property type="evidence" value="ECO:0007669"/>
    <property type="project" value="InterPro"/>
</dbReference>
<evidence type="ECO:0000313" key="18">
    <source>
        <dbReference type="Proteomes" id="UP000093199"/>
    </source>
</evidence>
<keyword evidence="9 13" id="KW-0238">DNA-binding</keyword>
<keyword evidence="8 13" id="KW-0805">Transcription regulation</keyword>
<protein>
    <recommendedName>
        <fullName evidence="13">Stage 0 sporulation protein A homolog</fullName>
    </recommendedName>
</protein>
<keyword evidence="7 13" id="KW-0902">Two-component regulatory system</keyword>
<dbReference type="GO" id="GO:0000160">
    <property type="term" value="P:phosphorelay signal transduction system"/>
    <property type="evidence" value="ECO:0007669"/>
    <property type="project" value="UniProtKB-UniRule"/>
</dbReference>
<keyword evidence="10 13" id="KW-0010">Activator</keyword>
<organism evidence="17 18">
    <name type="scientific">Caryophanon tenue</name>
    <dbReference type="NCBI Taxonomy" id="33978"/>
    <lineage>
        <taxon>Bacteria</taxon>
        <taxon>Bacillati</taxon>
        <taxon>Bacillota</taxon>
        <taxon>Bacilli</taxon>
        <taxon>Bacillales</taxon>
        <taxon>Caryophanaceae</taxon>
        <taxon>Caryophanon</taxon>
    </lineage>
</organism>
<dbReference type="EMBL" id="MASJ01000001">
    <property type="protein sequence ID" value="OCS88626.1"/>
    <property type="molecule type" value="Genomic_DNA"/>
</dbReference>
<dbReference type="AlphaFoldDB" id="A0A1C0YN87"/>
<dbReference type="PANTHER" id="PTHR44591">
    <property type="entry name" value="STRESS RESPONSE REGULATOR PROTEIN 1"/>
    <property type="match status" value="1"/>
</dbReference>
<dbReference type="CDD" id="cd17561">
    <property type="entry name" value="REC_Spo0A"/>
    <property type="match status" value="1"/>
</dbReference>
<dbReference type="GO" id="GO:0005737">
    <property type="term" value="C:cytoplasm"/>
    <property type="evidence" value="ECO:0007669"/>
    <property type="project" value="UniProtKB-SubCell"/>
</dbReference>
<evidence type="ECO:0000256" key="5">
    <source>
        <dbReference type="ARBA" id="ARBA00022837"/>
    </source>
</evidence>
<accession>A0A1C0YN87</accession>
<feature type="binding site" evidence="14">
    <location>
        <position position="10"/>
    </location>
    <ligand>
        <name>Ca(2+)</name>
        <dbReference type="ChEBI" id="CHEBI:29108"/>
    </ligand>
</feature>
<evidence type="ECO:0000256" key="10">
    <source>
        <dbReference type="ARBA" id="ARBA00023159"/>
    </source>
</evidence>
<feature type="binding site" evidence="14">
    <location>
        <position position="56"/>
    </location>
    <ligand>
        <name>Ca(2+)</name>
        <dbReference type="ChEBI" id="CHEBI:29108"/>
    </ligand>
</feature>
<evidence type="ECO:0000256" key="1">
    <source>
        <dbReference type="ARBA" id="ARBA00004496"/>
    </source>
</evidence>
<dbReference type="STRING" id="33978.A6M13_01930"/>
<keyword evidence="6 13" id="KW-0749">Sporulation</keyword>
<dbReference type="Gene3D" id="3.40.50.2300">
    <property type="match status" value="1"/>
</dbReference>
<keyword evidence="4 15" id="KW-0597">Phosphoprotein</keyword>
<evidence type="ECO:0000313" key="17">
    <source>
        <dbReference type="EMBL" id="OCS88626.1"/>
    </source>
</evidence>
<dbReference type="InterPro" id="IPR050595">
    <property type="entry name" value="Bact_response_regulator"/>
</dbReference>
<feature type="modified residue" description="4-aspartylphosphate" evidence="15">
    <location>
        <position position="56"/>
    </location>
</feature>
<dbReference type="SUPFAM" id="SSF46894">
    <property type="entry name" value="C-terminal effector domain of the bipartite response regulators"/>
    <property type="match status" value="1"/>
</dbReference>
<feature type="domain" description="Response regulatory" evidence="16">
    <location>
        <begin position="5"/>
        <end position="123"/>
    </location>
</feature>
<keyword evidence="3 13" id="KW-0678">Repressor</keyword>
<dbReference type="InterPro" id="IPR012052">
    <property type="entry name" value="Spore_0_A"/>
</dbReference>
<evidence type="ECO:0000256" key="3">
    <source>
        <dbReference type="ARBA" id="ARBA00022491"/>
    </source>
</evidence>
<proteinExistence type="predicted"/>
<comment type="function">
    <text evidence="13">May play the central regulatory role in sporulation. It may be an element of the effector pathway responsible for the activation of sporulation genes in response to nutritional stress. Spo0A may act in concert with spo0H (a sigma factor) to control the expression of some genes that are critical to the sporulation process.</text>
</comment>
<dbReference type="GO" id="GO:0003677">
    <property type="term" value="F:DNA binding"/>
    <property type="evidence" value="ECO:0007669"/>
    <property type="project" value="UniProtKB-KW"/>
</dbReference>
<dbReference type="InterPro" id="IPR001789">
    <property type="entry name" value="Sig_transdc_resp-reg_receiver"/>
</dbReference>
<keyword evidence="13 14" id="KW-0479">Metal-binding</keyword>
<dbReference type="SMART" id="SM00448">
    <property type="entry name" value="REC"/>
    <property type="match status" value="1"/>
</dbReference>
<dbReference type="InterPro" id="IPR014879">
    <property type="entry name" value="Spo0A_C"/>
</dbReference>
<evidence type="ECO:0000256" key="9">
    <source>
        <dbReference type="ARBA" id="ARBA00023125"/>
    </source>
</evidence>
<evidence type="ECO:0000256" key="4">
    <source>
        <dbReference type="ARBA" id="ARBA00022553"/>
    </source>
</evidence>
<dbReference type="GO" id="GO:0005509">
    <property type="term" value="F:calcium ion binding"/>
    <property type="evidence" value="ECO:0007669"/>
    <property type="project" value="UniProtKB-UniRule"/>
</dbReference>
<dbReference type="GO" id="GO:0051606">
    <property type="term" value="P:detection of stimulus"/>
    <property type="evidence" value="ECO:0007669"/>
    <property type="project" value="UniProtKB-UniRule"/>
</dbReference>
<evidence type="ECO:0000256" key="2">
    <source>
        <dbReference type="ARBA" id="ARBA00022490"/>
    </source>
</evidence>
<evidence type="ECO:0000256" key="12">
    <source>
        <dbReference type="ARBA" id="ARBA00025691"/>
    </source>
</evidence>
<dbReference type="Pfam" id="PF00072">
    <property type="entry name" value="Response_reg"/>
    <property type="match status" value="1"/>
</dbReference>
<evidence type="ECO:0000256" key="6">
    <source>
        <dbReference type="ARBA" id="ARBA00022969"/>
    </source>
</evidence>
<evidence type="ECO:0000259" key="16">
    <source>
        <dbReference type="PROSITE" id="PS50110"/>
    </source>
</evidence>
<dbReference type="Gene3D" id="1.10.10.10">
    <property type="entry name" value="Winged helix-like DNA-binding domain superfamily/Winged helix DNA-binding domain"/>
    <property type="match status" value="1"/>
</dbReference>
<gene>
    <name evidence="17" type="ORF">A6M13_01930</name>
</gene>
<dbReference type="GO" id="GO:0030435">
    <property type="term" value="P:sporulation resulting in formation of a cellular spore"/>
    <property type="evidence" value="ECO:0007669"/>
    <property type="project" value="UniProtKB-UniRule"/>
</dbReference>
<dbReference type="PANTHER" id="PTHR44591:SF3">
    <property type="entry name" value="RESPONSE REGULATORY DOMAIN-CONTAINING PROTEIN"/>
    <property type="match status" value="1"/>
</dbReference>
<evidence type="ECO:0000256" key="11">
    <source>
        <dbReference type="ARBA" id="ARBA00023163"/>
    </source>
</evidence>
<comment type="function">
    <text evidence="12">May play the central regulatory role in sporulation. It may be an element of the effector pathway responsible for the activation of sporulation genes in response to nutritional stress. Spo0A may act in concert with Spo0H (a sigma factor) to control the expression of some genes that are critical to the sporulation process. Repressor of abrB, activator of the spoIIa operon. Binds the DNA sequence 5'-TGNCGAA-3' (0A box).</text>
</comment>
<dbReference type="Pfam" id="PF08769">
    <property type="entry name" value="Spo0A_C"/>
    <property type="match status" value="1"/>
</dbReference>
<evidence type="ECO:0000256" key="13">
    <source>
        <dbReference type="PIRNR" id="PIRNR002937"/>
    </source>
</evidence>
<comment type="caution">
    <text evidence="17">The sequence shown here is derived from an EMBL/GenBank/DDBJ whole genome shotgun (WGS) entry which is preliminary data.</text>
</comment>
<evidence type="ECO:0000256" key="8">
    <source>
        <dbReference type="ARBA" id="ARBA00023015"/>
    </source>
</evidence>
<keyword evidence="5 13" id="KW-0106">Calcium</keyword>
<keyword evidence="18" id="KW-1185">Reference proteome</keyword>
<sequence>MKKINVAIADDNQELVRRIEEYFINHAQINIVATASNGKLCLDMLEEHDVDLLLLDIIMPHLDGIAVLEKIRMMDKYKDLSIMMLTAFGQEDIMKHVLNLGATYLILKPFDFEQLETKILTWTGYTTTGALPQKDSLHTEQVSISPLEYEISEILKAVGIPMHIRGYKHLCYAVALVCETPSLLNGAVTKVLYPEIAVYCDSTPTRVERSIRHAIEVAWSRQAEEFCRVLMGKELDETCTKPKNSAFIALVAGKAQQKIAQS</sequence>
<keyword evidence="11 13" id="KW-0804">Transcription</keyword>
<feature type="binding site" evidence="14">
    <location>
        <position position="11"/>
    </location>
    <ligand>
        <name>Ca(2+)</name>
        <dbReference type="ChEBI" id="CHEBI:29108"/>
    </ligand>
</feature>
<dbReference type="NCBIfam" id="TIGR02875">
    <property type="entry name" value="spore_0_A"/>
    <property type="match status" value="1"/>
</dbReference>
<evidence type="ECO:0000256" key="15">
    <source>
        <dbReference type="PROSITE-ProRule" id="PRU00169"/>
    </source>
</evidence>
<keyword evidence="2 13" id="KW-0963">Cytoplasm</keyword>
<dbReference type="InterPro" id="IPR016032">
    <property type="entry name" value="Sig_transdc_resp-reg_C-effctor"/>
</dbReference>
<dbReference type="PIRSF" id="PIRSF002937">
    <property type="entry name" value="Res_reg_Spo0A"/>
    <property type="match status" value="1"/>
</dbReference>
<dbReference type="InterPro" id="IPR011006">
    <property type="entry name" value="CheY-like_superfamily"/>
</dbReference>
<dbReference type="SUPFAM" id="SSF52172">
    <property type="entry name" value="CheY-like"/>
    <property type="match status" value="1"/>
</dbReference>
<name>A0A1C0YN87_9BACL</name>
<evidence type="ECO:0000256" key="14">
    <source>
        <dbReference type="PIRSR" id="PIRSR002937-1"/>
    </source>
</evidence>
<dbReference type="Proteomes" id="UP000093199">
    <property type="component" value="Unassembled WGS sequence"/>
</dbReference>
<comment type="cofactor">
    <cofactor evidence="13 14">
        <name>Ca(2+)</name>
        <dbReference type="ChEBI" id="CHEBI:29108"/>
    </cofactor>
    <text evidence="13 14">Binds 1 Ca(2+) ion per subunit.</text>
</comment>
<dbReference type="InterPro" id="IPR036388">
    <property type="entry name" value="WH-like_DNA-bd_sf"/>
</dbReference>
<reference evidence="17 18" key="1">
    <citation type="submission" date="2016-07" db="EMBL/GenBank/DDBJ databases">
        <title>Caryophanon tenue genome sequencing.</title>
        <authorList>
            <person name="Verma A."/>
            <person name="Pal Y."/>
            <person name="Krishnamurthi S."/>
        </authorList>
    </citation>
    <scope>NUCLEOTIDE SEQUENCE [LARGE SCALE GENOMIC DNA]</scope>
    <source>
        <strain evidence="17 18">DSM 14152</strain>
    </source>
</reference>
<dbReference type="RefSeq" id="WP_066542420.1">
    <property type="nucleotide sequence ID" value="NZ_MASJ01000001.1"/>
</dbReference>
<comment type="subcellular location">
    <subcellularLocation>
        <location evidence="1 13">Cytoplasm</location>
    </subcellularLocation>
</comment>
<dbReference type="GO" id="GO:0003700">
    <property type="term" value="F:DNA-binding transcription factor activity"/>
    <property type="evidence" value="ECO:0007669"/>
    <property type="project" value="InterPro"/>
</dbReference>
<dbReference type="OrthoDB" id="9793299at2"/>
<dbReference type="PROSITE" id="PS50110">
    <property type="entry name" value="RESPONSE_REGULATORY"/>
    <property type="match status" value="1"/>
</dbReference>
<evidence type="ECO:0000256" key="7">
    <source>
        <dbReference type="ARBA" id="ARBA00023012"/>
    </source>
</evidence>